<evidence type="ECO:0008006" key="4">
    <source>
        <dbReference type="Google" id="ProtNLM"/>
    </source>
</evidence>
<sequence length="140" mass="15777">MRENKNVLWVSISIIILVVAMSLTGCSKLQTKINLMGESKNWSGELDTTVTNGKEENGEYTILYKNGDWEDIKGYKININEGRIIKQEDDSPSSSIKIPITRTKGSQVSSNEDQTIVIEWTDIDGNNLEEKLILGEKQQK</sequence>
<keyword evidence="1" id="KW-0472">Membrane</keyword>
<dbReference type="RefSeq" id="WP_301249343.1">
    <property type="nucleotide sequence ID" value="NZ_JAROCD010000016.1"/>
</dbReference>
<organism evidence="2 3">
    <name type="scientific">Paenibacillus vandeheii</name>
    <dbReference type="NCBI Taxonomy" id="3035917"/>
    <lineage>
        <taxon>Bacteria</taxon>
        <taxon>Bacillati</taxon>
        <taxon>Bacillota</taxon>
        <taxon>Bacilli</taxon>
        <taxon>Bacillales</taxon>
        <taxon>Paenibacillaceae</taxon>
        <taxon>Paenibacillus</taxon>
    </lineage>
</organism>
<dbReference type="PROSITE" id="PS51257">
    <property type="entry name" value="PROKAR_LIPOPROTEIN"/>
    <property type="match status" value="1"/>
</dbReference>
<comment type="caution">
    <text evidence="2">The sequence shown here is derived from an EMBL/GenBank/DDBJ whole genome shotgun (WGS) entry which is preliminary data.</text>
</comment>
<gene>
    <name evidence="2" type="ORF">P5G61_27175</name>
</gene>
<evidence type="ECO:0000313" key="2">
    <source>
        <dbReference type="EMBL" id="MDN4604938.1"/>
    </source>
</evidence>
<keyword evidence="1" id="KW-0812">Transmembrane</keyword>
<name>A0ABT8JID9_9BACL</name>
<proteinExistence type="predicted"/>
<accession>A0ABT8JID9</accession>
<keyword evidence="3" id="KW-1185">Reference proteome</keyword>
<reference evidence="2" key="1">
    <citation type="submission" date="2023-03" db="EMBL/GenBank/DDBJ databases">
        <title>MT1 and MT2 Draft Genomes of Novel Species.</title>
        <authorList>
            <person name="Venkateswaran K."/>
        </authorList>
    </citation>
    <scope>NUCLEOTIDE SEQUENCE</scope>
    <source>
        <strain evidence="2">F6_3S_P_1C</strain>
    </source>
</reference>
<keyword evidence="1" id="KW-1133">Transmembrane helix</keyword>
<evidence type="ECO:0000256" key="1">
    <source>
        <dbReference type="SAM" id="Phobius"/>
    </source>
</evidence>
<dbReference type="Proteomes" id="UP001174205">
    <property type="component" value="Unassembled WGS sequence"/>
</dbReference>
<feature type="transmembrane region" description="Helical" evidence="1">
    <location>
        <begin position="6"/>
        <end position="26"/>
    </location>
</feature>
<evidence type="ECO:0000313" key="3">
    <source>
        <dbReference type="Proteomes" id="UP001174205"/>
    </source>
</evidence>
<dbReference type="EMBL" id="JAROCD010000016">
    <property type="protein sequence ID" value="MDN4604938.1"/>
    <property type="molecule type" value="Genomic_DNA"/>
</dbReference>
<protein>
    <recommendedName>
        <fullName evidence="4">Lipoprotein</fullName>
    </recommendedName>
</protein>